<name>A0A8K0DLV5_9ROSA</name>
<accession>A0A8K0DLV5</accession>
<proteinExistence type="predicted"/>
<gene>
    <name evidence="3" type="ORF">FNV43_RR25861</name>
</gene>
<dbReference type="Proteomes" id="UP000796880">
    <property type="component" value="Unassembled WGS sequence"/>
</dbReference>
<keyword evidence="4" id="KW-1185">Reference proteome</keyword>
<reference evidence="3" key="1">
    <citation type="submission" date="2020-03" db="EMBL/GenBank/DDBJ databases">
        <title>A high-quality chromosome-level genome assembly of a woody plant with both climbing and erect habits, Rhamnella rubrinervis.</title>
        <authorList>
            <person name="Lu Z."/>
            <person name="Yang Y."/>
            <person name="Zhu X."/>
            <person name="Sun Y."/>
        </authorList>
    </citation>
    <scope>NUCLEOTIDE SEQUENCE</scope>
    <source>
        <strain evidence="3">BYM</strain>
        <tissue evidence="3">Leaf</tissue>
    </source>
</reference>
<feature type="region of interest" description="Disordered" evidence="2">
    <location>
        <begin position="96"/>
        <end position="124"/>
    </location>
</feature>
<feature type="compositionally biased region" description="Basic and acidic residues" evidence="2">
    <location>
        <begin position="1"/>
        <end position="12"/>
    </location>
</feature>
<evidence type="ECO:0000313" key="3">
    <source>
        <dbReference type="EMBL" id="KAF3431131.1"/>
    </source>
</evidence>
<dbReference type="EMBL" id="VOIH02000012">
    <property type="protein sequence ID" value="KAF3431131.1"/>
    <property type="molecule type" value="Genomic_DNA"/>
</dbReference>
<organism evidence="3 4">
    <name type="scientific">Rhamnella rubrinervis</name>
    <dbReference type="NCBI Taxonomy" id="2594499"/>
    <lineage>
        <taxon>Eukaryota</taxon>
        <taxon>Viridiplantae</taxon>
        <taxon>Streptophyta</taxon>
        <taxon>Embryophyta</taxon>
        <taxon>Tracheophyta</taxon>
        <taxon>Spermatophyta</taxon>
        <taxon>Magnoliopsida</taxon>
        <taxon>eudicotyledons</taxon>
        <taxon>Gunneridae</taxon>
        <taxon>Pentapetalae</taxon>
        <taxon>rosids</taxon>
        <taxon>fabids</taxon>
        <taxon>Rosales</taxon>
        <taxon>Rhamnaceae</taxon>
        <taxon>rhamnoid group</taxon>
        <taxon>Rhamneae</taxon>
        <taxon>Rhamnella</taxon>
    </lineage>
</organism>
<evidence type="ECO:0000313" key="4">
    <source>
        <dbReference type="Proteomes" id="UP000796880"/>
    </source>
</evidence>
<feature type="coiled-coil region" evidence="1">
    <location>
        <begin position="130"/>
        <end position="175"/>
    </location>
</feature>
<evidence type="ECO:0000256" key="2">
    <source>
        <dbReference type="SAM" id="MobiDB-lite"/>
    </source>
</evidence>
<feature type="compositionally biased region" description="Polar residues" evidence="2">
    <location>
        <begin position="41"/>
        <end position="62"/>
    </location>
</feature>
<comment type="caution">
    <text evidence="3">The sequence shown here is derived from an EMBL/GenBank/DDBJ whole genome shotgun (WGS) entry which is preliminary data.</text>
</comment>
<dbReference type="OrthoDB" id="1001058at2759"/>
<keyword evidence="1" id="KW-0175">Coiled coil</keyword>
<evidence type="ECO:0000256" key="1">
    <source>
        <dbReference type="SAM" id="Coils"/>
    </source>
</evidence>
<protein>
    <submittedName>
        <fullName evidence="3">Uncharacterized protein</fullName>
    </submittedName>
</protein>
<sequence length="367" mass="40718">MPENRDTVEGGDRPLTSSGRYSDPPDSPEDSNGFVHVESPAFTTENDVGGSSFNQELGSSPQMLMVGAEEGKVTEDAGKDEFVDCPDELVANADGKEAAAVATEMGENSEDKLHSQGPNESPGAYAADEVERLRAMLDKTVSEKESVSREYQEEREAVAREVANLRHQLKALTNHQLLHGESGGELVDRFDKAESGDSDHAQLSVLMNECSWMVKSAYEERLQTDATIRELRSVLVMKDQEIEDFNRKVTEFSVLGKSVEVSLEVQREKDMHLEMVTNKVLASLAGMVDQQEMLDDSLGGKLDYVEKGTSILVEKFNEMLSEVDQLRECLSEARVNIGSEVEFGTVFAAAREELLELRRKELEFLKK</sequence>
<feature type="region of interest" description="Disordered" evidence="2">
    <location>
        <begin position="1"/>
        <end position="63"/>
    </location>
</feature>
<dbReference type="AlphaFoldDB" id="A0A8K0DLV5"/>